<proteinExistence type="predicted"/>
<keyword evidence="4" id="KW-1185">Reference proteome</keyword>
<organism evidence="3 4">
    <name type="scientific">Armatimonas rosea</name>
    <dbReference type="NCBI Taxonomy" id="685828"/>
    <lineage>
        <taxon>Bacteria</taxon>
        <taxon>Bacillati</taxon>
        <taxon>Armatimonadota</taxon>
        <taxon>Armatimonadia</taxon>
        <taxon>Armatimonadales</taxon>
        <taxon>Armatimonadaceae</taxon>
        <taxon>Armatimonas</taxon>
    </lineage>
</organism>
<dbReference type="PANTHER" id="PTHR45947:SF3">
    <property type="entry name" value="SULFOQUINOVOSYL TRANSFERASE SQD2"/>
    <property type="match status" value="1"/>
</dbReference>
<evidence type="ECO:0000313" key="4">
    <source>
        <dbReference type="Proteomes" id="UP000520814"/>
    </source>
</evidence>
<dbReference type="SUPFAM" id="SSF53756">
    <property type="entry name" value="UDP-Glycosyltransferase/glycogen phosphorylase"/>
    <property type="match status" value="1"/>
</dbReference>
<protein>
    <submittedName>
        <fullName evidence="3">Glycosyltransferase involved in cell wall biosynthesis</fullName>
    </submittedName>
</protein>
<dbReference type="PANTHER" id="PTHR45947">
    <property type="entry name" value="SULFOQUINOVOSYL TRANSFERASE SQD2"/>
    <property type="match status" value="1"/>
</dbReference>
<feature type="domain" description="Glycosyltransferase subfamily 4-like N-terminal" evidence="2">
    <location>
        <begin position="14"/>
        <end position="181"/>
    </location>
</feature>
<dbReference type="GO" id="GO:0016757">
    <property type="term" value="F:glycosyltransferase activity"/>
    <property type="evidence" value="ECO:0007669"/>
    <property type="project" value="InterPro"/>
</dbReference>
<dbReference type="Pfam" id="PF13439">
    <property type="entry name" value="Glyco_transf_4"/>
    <property type="match status" value="1"/>
</dbReference>
<name>A0A7W9W8T2_ARMRO</name>
<accession>A0A7W9W8T2</accession>
<evidence type="ECO:0000313" key="3">
    <source>
        <dbReference type="EMBL" id="MBB6052591.1"/>
    </source>
</evidence>
<sequence>MRVGLFTESYEPVINGVSTSVKTLALELLAEGHEPTVLAPRYPGYADSSEVPVRRLPSWVSPWNPQNPFAHSPLLGQPMALRNLPLDVVHSQQPFGMGQHARAMARQLGVPLVSTFHTLYHEYTHYVPLPSAVSRWWLSRHLRLYYGHECAQVIVPSQATGDVLIRLGVPESKLTVVPTGIPALRPVLPTEIAGVRERYRLTEGAPVLLYVGRLAREKNIECLFDGLRHWPADAVLLLVGGGPALNDLKAEAETRGIADRVRFAGFVPRPDLPPIFAAATLFVFPSVTDTQGVVLSEAQSNGLPCVVANGGGAPEFVRDGIDALIVPPSELGQAAAALLKDTERLKAFACAARQSPLHPTPTEMARRIVAVYEAARSC</sequence>
<gene>
    <name evidence="3" type="ORF">HNQ39_004412</name>
</gene>
<dbReference type="InterPro" id="IPR001296">
    <property type="entry name" value="Glyco_trans_1"/>
</dbReference>
<dbReference type="Proteomes" id="UP000520814">
    <property type="component" value="Unassembled WGS sequence"/>
</dbReference>
<dbReference type="AlphaFoldDB" id="A0A7W9W8T2"/>
<dbReference type="InterPro" id="IPR050194">
    <property type="entry name" value="Glycosyltransferase_grp1"/>
</dbReference>
<reference evidence="3 4" key="1">
    <citation type="submission" date="2020-08" db="EMBL/GenBank/DDBJ databases">
        <title>Genomic Encyclopedia of Type Strains, Phase IV (KMG-IV): sequencing the most valuable type-strain genomes for metagenomic binning, comparative biology and taxonomic classification.</title>
        <authorList>
            <person name="Goeker M."/>
        </authorList>
    </citation>
    <scope>NUCLEOTIDE SEQUENCE [LARGE SCALE GENOMIC DNA]</scope>
    <source>
        <strain evidence="3 4">DSM 23562</strain>
    </source>
</reference>
<dbReference type="Gene3D" id="3.40.50.2000">
    <property type="entry name" value="Glycogen Phosphorylase B"/>
    <property type="match status" value="2"/>
</dbReference>
<evidence type="ECO:0000259" key="1">
    <source>
        <dbReference type="Pfam" id="PF00534"/>
    </source>
</evidence>
<dbReference type="EMBL" id="JACHGW010000004">
    <property type="protein sequence ID" value="MBB6052591.1"/>
    <property type="molecule type" value="Genomic_DNA"/>
</dbReference>
<comment type="caution">
    <text evidence="3">The sequence shown here is derived from an EMBL/GenBank/DDBJ whole genome shotgun (WGS) entry which is preliminary data.</text>
</comment>
<dbReference type="Pfam" id="PF00534">
    <property type="entry name" value="Glycos_transf_1"/>
    <property type="match status" value="1"/>
</dbReference>
<dbReference type="RefSeq" id="WP_184201905.1">
    <property type="nucleotide sequence ID" value="NZ_JACHGW010000004.1"/>
</dbReference>
<dbReference type="InterPro" id="IPR028098">
    <property type="entry name" value="Glyco_trans_4-like_N"/>
</dbReference>
<keyword evidence="3" id="KW-0808">Transferase</keyword>
<feature type="domain" description="Glycosyl transferase family 1" evidence="1">
    <location>
        <begin position="197"/>
        <end position="354"/>
    </location>
</feature>
<evidence type="ECO:0000259" key="2">
    <source>
        <dbReference type="Pfam" id="PF13439"/>
    </source>
</evidence>